<dbReference type="EMBL" id="MRCU01000014">
    <property type="protein sequence ID" value="RKK08414.1"/>
    <property type="molecule type" value="Genomic_DNA"/>
</dbReference>
<accession>A0A3L6MU97</accession>
<name>A0A3L6MU97_FUSOX</name>
<proteinExistence type="predicted"/>
<evidence type="ECO:0000313" key="2">
    <source>
        <dbReference type="Proteomes" id="UP000270866"/>
    </source>
</evidence>
<comment type="caution">
    <text evidence="1">The sequence shown here is derived from an EMBL/GenBank/DDBJ whole genome shotgun (WGS) entry which is preliminary data.</text>
</comment>
<organism evidence="1 2">
    <name type="scientific">Fusarium oxysporum f. sp. cepae</name>
    <dbReference type="NCBI Taxonomy" id="396571"/>
    <lineage>
        <taxon>Eukaryota</taxon>
        <taxon>Fungi</taxon>
        <taxon>Dikarya</taxon>
        <taxon>Ascomycota</taxon>
        <taxon>Pezizomycotina</taxon>
        <taxon>Sordariomycetes</taxon>
        <taxon>Hypocreomycetidae</taxon>
        <taxon>Hypocreales</taxon>
        <taxon>Nectriaceae</taxon>
        <taxon>Fusarium</taxon>
        <taxon>Fusarium oxysporum species complex</taxon>
    </lineage>
</organism>
<evidence type="ECO:0000313" key="1">
    <source>
        <dbReference type="EMBL" id="RKK08414.1"/>
    </source>
</evidence>
<reference evidence="1 2" key="1">
    <citation type="journal article" date="2018" name="Sci. Rep.">
        <title>Characterisation of pathogen-specific regions and novel effector candidates in Fusarium oxysporum f. sp. cepae.</title>
        <authorList>
            <person name="Armitage A.D."/>
            <person name="Taylor A."/>
            <person name="Sobczyk M.K."/>
            <person name="Baxter L."/>
            <person name="Greenfield B.P."/>
            <person name="Bates H.J."/>
            <person name="Wilson F."/>
            <person name="Jackson A.C."/>
            <person name="Ott S."/>
            <person name="Harrison R.J."/>
            <person name="Clarkson J.P."/>
        </authorList>
    </citation>
    <scope>NUCLEOTIDE SEQUENCE [LARGE SCALE GENOMIC DNA]</scope>
    <source>
        <strain evidence="1 2">FoC_Fus2</strain>
    </source>
</reference>
<sequence>MYRKAGINERSKTIDRTLQMLEPSIAYIPPPTAGFAVDDDDEMPLRHR</sequence>
<gene>
    <name evidence="1" type="ORF">BFJ65_g17076</name>
</gene>
<dbReference type="AlphaFoldDB" id="A0A3L6MU97"/>
<protein>
    <submittedName>
        <fullName evidence="1">Uncharacterized protein</fullName>
    </submittedName>
</protein>
<dbReference type="Proteomes" id="UP000270866">
    <property type="component" value="Unassembled WGS sequence"/>
</dbReference>